<name>A0A504J955_9FLAO</name>
<dbReference type="EMBL" id="VFWZ01000002">
    <property type="protein sequence ID" value="TPN87144.1"/>
    <property type="molecule type" value="Genomic_DNA"/>
</dbReference>
<evidence type="ECO:0000313" key="1">
    <source>
        <dbReference type="EMBL" id="TPN87144.1"/>
    </source>
</evidence>
<reference evidence="1 2" key="1">
    <citation type="submission" date="2019-06" db="EMBL/GenBank/DDBJ databases">
        <authorList>
            <person name="Meng X."/>
        </authorList>
    </citation>
    <scope>NUCLEOTIDE SEQUENCE [LARGE SCALE GENOMIC DNA]</scope>
    <source>
        <strain evidence="1 2">M625</strain>
    </source>
</reference>
<protein>
    <submittedName>
        <fullName evidence="1">Uncharacterized protein</fullName>
    </submittedName>
</protein>
<dbReference type="AlphaFoldDB" id="A0A504J955"/>
<dbReference type="Proteomes" id="UP000315540">
    <property type="component" value="Unassembled WGS sequence"/>
</dbReference>
<accession>A0A504J955</accession>
<organism evidence="1 2">
    <name type="scientific">Aquimarina algicola</name>
    <dbReference type="NCBI Taxonomy" id="2589995"/>
    <lineage>
        <taxon>Bacteria</taxon>
        <taxon>Pseudomonadati</taxon>
        <taxon>Bacteroidota</taxon>
        <taxon>Flavobacteriia</taxon>
        <taxon>Flavobacteriales</taxon>
        <taxon>Flavobacteriaceae</taxon>
        <taxon>Aquimarina</taxon>
    </lineage>
</organism>
<dbReference type="RefSeq" id="WP_140591414.1">
    <property type="nucleotide sequence ID" value="NZ_VFWZ01000002.1"/>
</dbReference>
<dbReference type="OrthoDB" id="1164754at2"/>
<sequence length="71" mass="8517">MKRIGIEETLLEYFKVTGKDWQYSIQYIDNFPKDIIEIRSVCINNKHIHFCEEGDLNNFNSIIYWTLDATK</sequence>
<gene>
    <name evidence="1" type="ORF">FHK87_06010</name>
</gene>
<comment type="caution">
    <text evidence="1">The sequence shown here is derived from an EMBL/GenBank/DDBJ whole genome shotgun (WGS) entry which is preliminary data.</text>
</comment>
<evidence type="ECO:0000313" key="2">
    <source>
        <dbReference type="Proteomes" id="UP000315540"/>
    </source>
</evidence>
<proteinExistence type="predicted"/>
<keyword evidence="2" id="KW-1185">Reference proteome</keyword>